<evidence type="ECO:0000259" key="13">
    <source>
        <dbReference type="Pfam" id="PF00288"/>
    </source>
</evidence>
<keyword evidence="8 11" id="KW-0460">Magnesium</keyword>
<dbReference type="HAMAP" id="MF_00246">
    <property type="entry name" value="Galactokinase"/>
    <property type="match status" value="1"/>
</dbReference>
<keyword evidence="7 11" id="KW-0067">ATP-binding</keyword>
<evidence type="ECO:0000256" key="4">
    <source>
        <dbReference type="ARBA" id="ARBA00022723"/>
    </source>
</evidence>
<dbReference type="InterPro" id="IPR000705">
    <property type="entry name" value="Galactokinase"/>
</dbReference>
<evidence type="ECO:0000256" key="9">
    <source>
        <dbReference type="ARBA" id="ARBA00023144"/>
    </source>
</evidence>
<feature type="binding site" evidence="11">
    <location>
        <position position="218"/>
    </location>
    <ligand>
        <name>substrate</name>
    </ligand>
</feature>
<dbReference type="EMBL" id="VKKY01000001">
    <property type="protein sequence ID" value="KAA3439954.1"/>
    <property type="molecule type" value="Genomic_DNA"/>
</dbReference>
<dbReference type="RefSeq" id="WP_149089594.1">
    <property type="nucleotide sequence ID" value="NZ_VKKY01000001.1"/>
</dbReference>
<dbReference type="SUPFAM" id="SSF55060">
    <property type="entry name" value="GHMP Kinase, C-terminal domain"/>
    <property type="match status" value="1"/>
</dbReference>
<proteinExistence type="inferred from homology"/>
<feature type="active site" description="Proton acceptor" evidence="11">
    <location>
        <position position="168"/>
    </location>
</feature>
<feature type="binding site" evidence="11">
    <location>
        <begin position="31"/>
        <end position="34"/>
    </location>
    <ligand>
        <name>substrate</name>
    </ligand>
</feature>
<feature type="binding site" evidence="11">
    <location>
        <begin position="118"/>
        <end position="124"/>
    </location>
    <ligand>
        <name>ATP</name>
        <dbReference type="ChEBI" id="CHEBI:30616"/>
    </ligand>
</feature>
<feature type="site" description="Transition state stabilizer" evidence="11">
    <location>
        <position position="25"/>
    </location>
</feature>
<dbReference type="PROSITE" id="PS00627">
    <property type="entry name" value="GHMP_KINASES_ATP"/>
    <property type="match status" value="1"/>
</dbReference>
<comment type="caution">
    <text evidence="16">The sequence shown here is derived from an EMBL/GenBank/DDBJ whole genome shotgun (WGS) entry which is preliminary data.</text>
</comment>
<dbReference type="NCBIfam" id="TIGR00131">
    <property type="entry name" value="gal_kin"/>
    <property type="match status" value="1"/>
</dbReference>
<sequence length="390" mass="44148">MVEDIVVKFKELYKTEPVVARSPGRVNLIGEHTDYNEGFVLPAAINKEIYFAIAPNGTQTMRAYAFDLEESAEFDLNNVQRTDIGWANYLLGVVAQLQKANYEVKGFDLVFGGNIPIGAGLSSSAAVECGLAYALNYLYAYGIERFDMVKMAQKAEHEYALVMCGIMDQFASMFGKHNHVVKLDCRSLEYQYYPFNIDDYRIVLCDTQVKHSLASSEYNTRRQECETGVALLQKLYPQVHSLRDVTEQMLERHQDEFDPVVYKRCRYVVQENLRVEDACLDLERGDLVAFGQKMFASHQGLQHDYEVSCPELDFLADKAKHSDAVLGARMMGGGFGGCTINLVKLDQLDEFTRQMSEAYQQQYNITLKTYVAEIVDGSSLVPVDFSKTSR</sequence>
<dbReference type="InterPro" id="IPR006204">
    <property type="entry name" value="GHMP_kinase_N_dom"/>
</dbReference>
<dbReference type="GO" id="GO:0005829">
    <property type="term" value="C:cytosol"/>
    <property type="evidence" value="ECO:0007669"/>
    <property type="project" value="TreeGrafter"/>
</dbReference>
<comment type="function">
    <text evidence="11">Catalyzes the transfer of the gamma-phosphate of ATP to D-galactose to form alpha-D-galactose-1-phosphate (Gal-1-P).</text>
</comment>
<keyword evidence="5 11" id="KW-0547">Nucleotide-binding</keyword>
<reference evidence="16 17" key="1">
    <citation type="submission" date="2019-07" db="EMBL/GenBank/DDBJ databases">
        <title>Rufibacter sp. nov., isolated from lake sediment.</title>
        <authorList>
            <person name="Qu J.-H."/>
        </authorList>
    </citation>
    <scope>NUCLEOTIDE SEQUENCE [LARGE SCALE GENOMIC DNA]</scope>
    <source>
        <strain evidence="16 17">NBS58-1</strain>
    </source>
</reference>
<dbReference type="UniPathway" id="UPA00214"/>
<gene>
    <name evidence="11" type="primary">galK</name>
    <name evidence="16" type="ORF">FOA19_04605</name>
</gene>
<dbReference type="SUPFAM" id="SSF54211">
    <property type="entry name" value="Ribosomal protein S5 domain 2-like"/>
    <property type="match status" value="1"/>
</dbReference>
<evidence type="ECO:0000256" key="1">
    <source>
        <dbReference type="ARBA" id="ARBA00006566"/>
    </source>
</evidence>
<keyword evidence="17" id="KW-1185">Reference proteome</keyword>
<dbReference type="InterPro" id="IPR014721">
    <property type="entry name" value="Ribsml_uS5_D2-typ_fold_subgr"/>
</dbReference>
<dbReference type="AlphaFoldDB" id="A0A5B6TGZ6"/>
<dbReference type="GO" id="GO:0005524">
    <property type="term" value="F:ATP binding"/>
    <property type="evidence" value="ECO:0007669"/>
    <property type="project" value="UniProtKB-UniRule"/>
</dbReference>
<dbReference type="PANTHER" id="PTHR10457:SF7">
    <property type="entry name" value="GALACTOKINASE-RELATED"/>
    <property type="match status" value="1"/>
</dbReference>
<keyword evidence="4 11" id="KW-0479">Metal-binding</keyword>
<keyword evidence="3 11" id="KW-0808">Transferase</keyword>
<dbReference type="GO" id="GO:0000287">
    <property type="term" value="F:magnesium ion binding"/>
    <property type="evidence" value="ECO:0007669"/>
    <property type="project" value="UniProtKB-UniRule"/>
</dbReference>
<feature type="domain" description="Galactokinase N-terminal" evidence="15">
    <location>
        <begin position="8"/>
        <end position="55"/>
    </location>
</feature>
<comment type="catalytic activity">
    <reaction evidence="11">
        <text>alpha-D-galactose + ATP = alpha-D-galactose 1-phosphate + ADP + H(+)</text>
        <dbReference type="Rhea" id="RHEA:13553"/>
        <dbReference type="ChEBI" id="CHEBI:15378"/>
        <dbReference type="ChEBI" id="CHEBI:28061"/>
        <dbReference type="ChEBI" id="CHEBI:30616"/>
        <dbReference type="ChEBI" id="CHEBI:58336"/>
        <dbReference type="ChEBI" id="CHEBI:456216"/>
        <dbReference type="EC" id="2.7.1.6"/>
    </reaction>
</comment>
<evidence type="ECO:0000313" key="17">
    <source>
        <dbReference type="Proteomes" id="UP000324133"/>
    </source>
</evidence>
<evidence type="ECO:0000259" key="15">
    <source>
        <dbReference type="Pfam" id="PF10509"/>
    </source>
</evidence>
<dbReference type="PROSITE" id="PS00106">
    <property type="entry name" value="GALACTOKINASE"/>
    <property type="match status" value="1"/>
</dbReference>
<dbReference type="InterPro" id="IPR013750">
    <property type="entry name" value="GHMP_kinase_C_dom"/>
</dbReference>
<dbReference type="Gene3D" id="3.30.230.10">
    <property type="match status" value="1"/>
</dbReference>
<feature type="binding site" evidence="11">
    <location>
        <position position="156"/>
    </location>
    <ligand>
        <name>Mg(2+)</name>
        <dbReference type="ChEBI" id="CHEBI:18420"/>
    </ligand>
</feature>
<evidence type="ECO:0000259" key="14">
    <source>
        <dbReference type="Pfam" id="PF08544"/>
    </source>
</evidence>
<dbReference type="PRINTS" id="PR00473">
    <property type="entry name" value="GALCTOKINASE"/>
</dbReference>
<dbReference type="PRINTS" id="PR00959">
    <property type="entry name" value="MEVGALKINASE"/>
</dbReference>
<dbReference type="EC" id="2.7.1.6" evidence="11 12"/>
<comment type="caution">
    <text evidence="11">Lacks conserved residue(s) required for the propagation of feature annotation.</text>
</comment>
<dbReference type="FunFam" id="3.30.230.10:FF:000017">
    <property type="entry name" value="Galactokinase"/>
    <property type="match status" value="1"/>
</dbReference>
<protein>
    <recommendedName>
        <fullName evidence="11 12">Galactokinase</fullName>
        <ecNumber evidence="11 12">2.7.1.6</ecNumber>
    </recommendedName>
    <alternativeName>
        <fullName evidence="11">Galactose kinase</fullName>
    </alternativeName>
</protein>
<dbReference type="Proteomes" id="UP000324133">
    <property type="component" value="Unassembled WGS sequence"/>
</dbReference>
<dbReference type="InterPro" id="IPR019539">
    <property type="entry name" value="GalKase_N"/>
</dbReference>
<dbReference type="OrthoDB" id="250531at2"/>
<keyword evidence="9 11" id="KW-0299">Galactose metabolism</keyword>
<keyword evidence="2 11" id="KW-0963">Cytoplasm</keyword>
<dbReference type="Pfam" id="PF08544">
    <property type="entry name" value="GHMP_kinases_C"/>
    <property type="match status" value="1"/>
</dbReference>
<feature type="binding site" evidence="11">
    <location>
        <position position="124"/>
    </location>
    <ligand>
        <name>Mg(2+)</name>
        <dbReference type="ChEBI" id="CHEBI:18420"/>
    </ligand>
</feature>
<comment type="similarity">
    <text evidence="1 11">Belongs to the GHMP kinase family. GalK subfamily.</text>
</comment>
<dbReference type="Pfam" id="PF10509">
    <property type="entry name" value="GalKase_gal_bdg"/>
    <property type="match status" value="1"/>
</dbReference>
<dbReference type="InterPro" id="IPR036554">
    <property type="entry name" value="GHMP_kinase_C_sf"/>
</dbReference>
<feature type="domain" description="GHMP kinase N-terminal" evidence="13">
    <location>
        <begin position="88"/>
        <end position="176"/>
    </location>
</feature>
<dbReference type="FunFam" id="3.30.70.890:FF:000001">
    <property type="entry name" value="Galactokinase"/>
    <property type="match status" value="1"/>
</dbReference>
<dbReference type="InterPro" id="IPR020568">
    <property type="entry name" value="Ribosomal_Su5_D2-typ_SF"/>
</dbReference>
<evidence type="ECO:0000256" key="7">
    <source>
        <dbReference type="ARBA" id="ARBA00022840"/>
    </source>
</evidence>
<dbReference type="GO" id="GO:0004335">
    <property type="term" value="F:galactokinase activity"/>
    <property type="evidence" value="ECO:0007669"/>
    <property type="project" value="UniProtKB-UniRule"/>
</dbReference>
<dbReference type="GO" id="GO:0006012">
    <property type="term" value="P:galactose metabolic process"/>
    <property type="evidence" value="ECO:0007669"/>
    <property type="project" value="UniProtKB-UniRule"/>
</dbReference>
<dbReference type="Gene3D" id="3.30.70.890">
    <property type="entry name" value="GHMP kinase, C-terminal domain"/>
    <property type="match status" value="1"/>
</dbReference>
<dbReference type="PANTHER" id="PTHR10457">
    <property type="entry name" value="MEVALONATE KINASE/GALACTOKINASE"/>
    <property type="match status" value="1"/>
</dbReference>
<evidence type="ECO:0000256" key="3">
    <source>
        <dbReference type="ARBA" id="ARBA00022679"/>
    </source>
</evidence>
<evidence type="ECO:0000313" key="16">
    <source>
        <dbReference type="EMBL" id="KAA3439954.1"/>
    </source>
</evidence>
<feature type="domain" description="GHMP kinase C-terminal" evidence="14">
    <location>
        <begin position="282"/>
        <end position="360"/>
    </location>
</feature>
<dbReference type="PIRSF" id="PIRSF000530">
    <property type="entry name" value="Galactokinase"/>
    <property type="match status" value="1"/>
</dbReference>
<accession>A0A5B6TGZ6</accession>
<evidence type="ECO:0000256" key="2">
    <source>
        <dbReference type="ARBA" id="ARBA00022490"/>
    </source>
</evidence>
<organism evidence="16 17">
    <name type="scientific">Rufibacter hautae</name>
    <dbReference type="NCBI Taxonomy" id="2595005"/>
    <lineage>
        <taxon>Bacteria</taxon>
        <taxon>Pseudomonadati</taxon>
        <taxon>Bacteroidota</taxon>
        <taxon>Cytophagia</taxon>
        <taxon>Cytophagales</taxon>
        <taxon>Hymenobacteraceae</taxon>
        <taxon>Rufibacter</taxon>
    </lineage>
</organism>
<comment type="pathway">
    <text evidence="11">Carbohydrate metabolism; galactose metabolism.</text>
</comment>
<evidence type="ECO:0000256" key="11">
    <source>
        <dbReference type="HAMAP-Rule" id="MF_00246"/>
    </source>
</evidence>
<dbReference type="InterPro" id="IPR006203">
    <property type="entry name" value="GHMP_knse_ATP-bd_CS"/>
</dbReference>
<evidence type="ECO:0000256" key="8">
    <source>
        <dbReference type="ARBA" id="ARBA00022842"/>
    </source>
</evidence>
<keyword evidence="10 11" id="KW-0119">Carbohydrate metabolism</keyword>
<keyword evidence="6 11" id="KW-0418">Kinase</keyword>
<comment type="subcellular location">
    <subcellularLocation>
        <location evidence="11">Cytoplasm</location>
    </subcellularLocation>
</comment>
<dbReference type="Pfam" id="PF00288">
    <property type="entry name" value="GHMP_kinases_N"/>
    <property type="match status" value="1"/>
</dbReference>
<evidence type="ECO:0000256" key="10">
    <source>
        <dbReference type="ARBA" id="ARBA00023277"/>
    </source>
</evidence>
<name>A0A5B6TGZ6_9BACT</name>
<evidence type="ECO:0000256" key="12">
    <source>
        <dbReference type="NCBIfam" id="TIGR00131"/>
    </source>
</evidence>
<evidence type="ECO:0000256" key="5">
    <source>
        <dbReference type="ARBA" id="ARBA00022741"/>
    </source>
</evidence>
<dbReference type="InterPro" id="IPR006206">
    <property type="entry name" value="Mevalonate/galactokinase"/>
</dbReference>
<evidence type="ECO:0000256" key="6">
    <source>
        <dbReference type="ARBA" id="ARBA00022777"/>
    </source>
</evidence>
<dbReference type="NCBIfam" id="NF003705">
    <property type="entry name" value="PRK05322.1"/>
    <property type="match status" value="1"/>
</dbReference>
<dbReference type="InterPro" id="IPR022963">
    <property type="entry name" value="Galactokinase_bac"/>
</dbReference>
<dbReference type="InterPro" id="IPR019741">
    <property type="entry name" value="Galactokinase_CS"/>
</dbReference>